<proteinExistence type="predicted"/>
<dbReference type="Gene3D" id="3.40.630.30">
    <property type="match status" value="1"/>
</dbReference>
<dbReference type="CDD" id="cd04301">
    <property type="entry name" value="NAT_SF"/>
    <property type="match status" value="1"/>
</dbReference>
<feature type="domain" description="N-acetyltransferase" evidence="1">
    <location>
        <begin position="6"/>
        <end position="148"/>
    </location>
</feature>
<reference evidence="2 3" key="1">
    <citation type="journal article" date="2019" name="Int. J. Syst. Evol. Microbiol.">
        <title>The Global Catalogue of Microorganisms (GCM) 10K type strain sequencing project: providing services to taxonomists for standard genome sequencing and annotation.</title>
        <authorList>
            <consortium name="The Broad Institute Genomics Platform"/>
            <consortium name="The Broad Institute Genome Sequencing Center for Infectious Disease"/>
            <person name="Wu L."/>
            <person name="Ma J."/>
        </authorList>
    </citation>
    <scope>NUCLEOTIDE SEQUENCE [LARGE SCALE GENOMIC DNA]</scope>
    <source>
        <strain evidence="2 3">JCM 12393</strain>
    </source>
</reference>
<dbReference type="Pfam" id="PF13527">
    <property type="entry name" value="Acetyltransf_9"/>
    <property type="match status" value="1"/>
</dbReference>
<name>A0ABN1Y9G6_9ACTN</name>
<keyword evidence="3" id="KW-1185">Reference proteome</keyword>
<dbReference type="InterPro" id="IPR000182">
    <property type="entry name" value="GNAT_dom"/>
</dbReference>
<organism evidence="2 3">
    <name type="scientific">Kitasatospora putterlickiae</name>
    <dbReference type="NCBI Taxonomy" id="221725"/>
    <lineage>
        <taxon>Bacteria</taxon>
        <taxon>Bacillati</taxon>
        <taxon>Actinomycetota</taxon>
        <taxon>Actinomycetes</taxon>
        <taxon>Kitasatosporales</taxon>
        <taxon>Streptomycetaceae</taxon>
        <taxon>Kitasatospora</taxon>
    </lineage>
</organism>
<comment type="caution">
    <text evidence="2">The sequence shown here is derived from an EMBL/GenBank/DDBJ whole genome shotgun (WGS) entry which is preliminary data.</text>
</comment>
<dbReference type="EMBL" id="BAAAKJ010000224">
    <property type="protein sequence ID" value="GAA1400149.1"/>
    <property type="molecule type" value="Genomic_DNA"/>
</dbReference>
<sequence length="172" mass="18581">MTDHRNNVVPLERYDLAEIFGDTQDAFGVAALGITWRPKEHHVGILAEPDGRLVAHAGLVVLPVSVGGRRTDAVGLGGVAVAADRRGQGLARAVVDGALARARELGPRLAFLFCRPEVAGLYTRLGWRPLEAPVEVEQPAGPVVMPLRTLWFPLHEGARWPEGAVRLHSLPM</sequence>
<evidence type="ECO:0000313" key="3">
    <source>
        <dbReference type="Proteomes" id="UP001499863"/>
    </source>
</evidence>
<dbReference type="PROSITE" id="PS51186">
    <property type="entry name" value="GNAT"/>
    <property type="match status" value="1"/>
</dbReference>
<dbReference type="PANTHER" id="PTHR37817">
    <property type="entry name" value="N-ACETYLTRANSFERASE EIS"/>
    <property type="match status" value="1"/>
</dbReference>
<dbReference type="InterPro" id="IPR016181">
    <property type="entry name" value="Acyl_CoA_acyltransferase"/>
</dbReference>
<evidence type="ECO:0000313" key="2">
    <source>
        <dbReference type="EMBL" id="GAA1400149.1"/>
    </source>
</evidence>
<dbReference type="RefSeq" id="WP_344337925.1">
    <property type="nucleotide sequence ID" value="NZ_BAAAKJ010000224.1"/>
</dbReference>
<gene>
    <name evidence="2" type="ORF">GCM10009639_40780</name>
</gene>
<dbReference type="InterPro" id="IPR051554">
    <property type="entry name" value="Acetyltransferase_Eis"/>
</dbReference>
<dbReference type="SUPFAM" id="SSF55729">
    <property type="entry name" value="Acyl-CoA N-acyltransferases (Nat)"/>
    <property type="match status" value="1"/>
</dbReference>
<dbReference type="PANTHER" id="PTHR37817:SF1">
    <property type="entry name" value="N-ACETYLTRANSFERASE EIS"/>
    <property type="match status" value="1"/>
</dbReference>
<protein>
    <recommendedName>
        <fullName evidence="1">N-acetyltransferase domain-containing protein</fullName>
    </recommendedName>
</protein>
<evidence type="ECO:0000259" key="1">
    <source>
        <dbReference type="PROSITE" id="PS51186"/>
    </source>
</evidence>
<accession>A0ABN1Y9G6</accession>
<dbReference type="Proteomes" id="UP001499863">
    <property type="component" value="Unassembled WGS sequence"/>
</dbReference>